<evidence type="ECO:0000313" key="1">
    <source>
        <dbReference type="EMBL" id="PRW65348.1"/>
    </source>
</evidence>
<protein>
    <submittedName>
        <fullName evidence="1">Uncharacterized protein</fullName>
    </submittedName>
</protein>
<dbReference type="InParanoid" id="A0A2T0H1U1"/>
<reference evidence="1 2" key="1">
    <citation type="submission" date="2018-03" db="EMBL/GenBank/DDBJ databases">
        <title>Actinopolyspora mortivallis from Sahara, screening for active biomolecules.</title>
        <authorList>
            <person name="Selama O."/>
            <person name="Wellington E.M.H."/>
            <person name="Hacene H."/>
        </authorList>
    </citation>
    <scope>NUCLEOTIDE SEQUENCE [LARGE SCALE GENOMIC DNA]</scope>
    <source>
        <strain evidence="1 2">M5A</strain>
    </source>
</reference>
<sequence>MPWGLSPTTPDRLLENATSAFDTRTSTGVHQTGICDPEGACEVDEAQFCSGVRLPRGHQCLAL</sequence>
<dbReference type="EMBL" id="PVSR01000001">
    <property type="protein sequence ID" value="PRW65348.1"/>
    <property type="molecule type" value="Genomic_DNA"/>
</dbReference>
<organism evidence="1 2">
    <name type="scientific">Actinopolyspora mortivallis</name>
    <dbReference type="NCBI Taxonomy" id="33906"/>
    <lineage>
        <taxon>Bacteria</taxon>
        <taxon>Bacillati</taxon>
        <taxon>Actinomycetota</taxon>
        <taxon>Actinomycetes</taxon>
        <taxon>Actinopolysporales</taxon>
        <taxon>Actinopolysporaceae</taxon>
        <taxon>Actinopolyspora</taxon>
    </lineage>
</organism>
<dbReference type="Proteomes" id="UP000239352">
    <property type="component" value="Unassembled WGS sequence"/>
</dbReference>
<evidence type="ECO:0000313" key="2">
    <source>
        <dbReference type="Proteomes" id="UP000239352"/>
    </source>
</evidence>
<gene>
    <name evidence="1" type="ORF">CEP50_02240</name>
</gene>
<keyword evidence="2" id="KW-1185">Reference proteome</keyword>
<name>A0A2T0H1U1_ACTMO</name>
<proteinExistence type="predicted"/>
<comment type="caution">
    <text evidence="1">The sequence shown here is derived from an EMBL/GenBank/DDBJ whole genome shotgun (WGS) entry which is preliminary data.</text>
</comment>
<accession>A0A2T0H1U1</accession>
<dbReference type="AlphaFoldDB" id="A0A2T0H1U1"/>